<dbReference type="Gene3D" id="3.30.200.60">
    <property type="entry name" value="Peptidase C65 Otubain, subdomain 1"/>
    <property type="match status" value="1"/>
</dbReference>
<organism evidence="11 12">
    <name type="scientific">Acanthosepion pharaonis</name>
    <name type="common">Pharaoh cuttlefish</name>
    <name type="synonym">Sepia pharaonis</name>
    <dbReference type="NCBI Taxonomy" id="158019"/>
    <lineage>
        <taxon>Eukaryota</taxon>
        <taxon>Metazoa</taxon>
        <taxon>Spiralia</taxon>
        <taxon>Lophotrochozoa</taxon>
        <taxon>Mollusca</taxon>
        <taxon>Cephalopoda</taxon>
        <taxon>Coleoidea</taxon>
        <taxon>Decapodiformes</taxon>
        <taxon>Sepiida</taxon>
        <taxon>Sepiina</taxon>
        <taxon>Sepiidae</taxon>
        <taxon>Acanthosepion</taxon>
    </lineage>
</organism>
<dbReference type="OrthoDB" id="18915at2759"/>
<feature type="site" description="Interacts with free ubiquitin" evidence="9">
    <location>
        <position position="268"/>
    </location>
</feature>
<keyword evidence="6 7" id="KW-0788">Thiol protease</keyword>
<dbReference type="PANTHER" id="PTHR12931:SF15">
    <property type="entry name" value="UBIQUITIN THIOESTERASE OTUBAIN-LIKE"/>
    <property type="match status" value="1"/>
</dbReference>
<gene>
    <name evidence="11" type="ORF">SPHA_23318</name>
</gene>
<dbReference type="InterPro" id="IPR019400">
    <property type="entry name" value="Peptidase_C65_otubain"/>
</dbReference>
<evidence type="ECO:0000256" key="6">
    <source>
        <dbReference type="ARBA" id="ARBA00022807"/>
    </source>
</evidence>
<feature type="site" description="Interacts with free ubiquitin" evidence="9">
    <location>
        <position position="244"/>
    </location>
</feature>
<feature type="site" description="Interacts with free ubiquitin" evidence="9">
    <location>
        <position position="242"/>
    </location>
</feature>
<dbReference type="InterPro" id="IPR042468">
    <property type="entry name" value="Peptidase_C65_otubain_sub1"/>
</dbReference>
<accession>A0A812BX35</accession>
<keyword evidence="3 7" id="KW-0645">Protease</keyword>
<dbReference type="PROSITE" id="PS50802">
    <property type="entry name" value="OTU"/>
    <property type="match status" value="1"/>
</dbReference>
<sequence>MVVGGRGTVAPPALVSRFSPDMADFHYDPEKNYDEQTLEQQRHIEQEVASTQALVSERLSLNQLIKDYSMEDNIYQQKIQDLRSRYRDIRKTRGDGNCFYRAFGFAYLERLLHDKSDIPRFKEVVNQSKTDLVALGYPQFTLDDFFDTFLDVLSRVESSCTPEELFDTFNDQGVSDYLIVTWRLLVTCYLQRNGEFFANFLEGHRDIKEFCCQEVEPMNKECDHIHITALTSAVGIPVRVEYMDRGEGGLVNHHDFPECSKPAITLLYRPGHYDILY</sequence>
<feature type="active site" description="Nucleophile" evidence="8">
    <location>
        <position position="98"/>
    </location>
</feature>
<evidence type="ECO:0000313" key="11">
    <source>
        <dbReference type="EMBL" id="CAE1242478.1"/>
    </source>
</evidence>
<keyword evidence="4 7" id="KW-0833">Ubl conjugation pathway</keyword>
<evidence type="ECO:0000256" key="4">
    <source>
        <dbReference type="ARBA" id="ARBA00022786"/>
    </source>
</evidence>
<dbReference type="AlphaFoldDB" id="A0A812BX35"/>
<dbReference type="PIRSF" id="PIRSF013503">
    <property type="entry name" value="Ubiquitin_thioesterase_Otubain"/>
    <property type="match status" value="1"/>
</dbReference>
<feature type="active site" evidence="8">
    <location>
        <position position="272"/>
    </location>
</feature>
<dbReference type="InterPro" id="IPR003323">
    <property type="entry name" value="OTU_dom"/>
</dbReference>
<evidence type="ECO:0000256" key="2">
    <source>
        <dbReference type="ARBA" id="ARBA00006579"/>
    </source>
</evidence>
<evidence type="ECO:0000259" key="10">
    <source>
        <dbReference type="PROSITE" id="PS50802"/>
    </source>
</evidence>
<proteinExistence type="inferred from homology"/>
<comment type="caution">
    <text evidence="11">The sequence shown here is derived from an EMBL/GenBank/DDBJ whole genome shotgun (WGS) entry which is preliminary data.</text>
</comment>
<feature type="active site" evidence="8">
    <location>
        <position position="95"/>
    </location>
</feature>
<reference evidence="11" key="1">
    <citation type="submission" date="2021-01" db="EMBL/GenBank/DDBJ databases">
        <authorList>
            <person name="Li R."/>
            <person name="Bekaert M."/>
        </authorList>
    </citation>
    <scope>NUCLEOTIDE SEQUENCE</scope>
    <source>
        <strain evidence="11">Farmed</strain>
    </source>
</reference>
<dbReference type="FunFam" id="1.20.1300.20:FF:000001">
    <property type="entry name" value="Ubiquitin thioesterase OTUB1"/>
    <property type="match status" value="1"/>
</dbReference>
<comment type="catalytic activity">
    <reaction evidence="1 7">
        <text>Thiol-dependent hydrolysis of ester, thioester, amide, peptide and isopeptide bonds formed by the C-terminal Gly of ubiquitin (a 76-residue protein attached to proteins as an intracellular targeting signal).</text>
        <dbReference type="EC" id="3.4.19.12"/>
    </reaction>
</comment>
<evidence type="ECO:0000256" key="3">
    <source>
        <dbReference type="ARBA" id="ARBA00022670"/>
    </source>
</evidence>
<dbReference type="GO" id="GO:0006508">
    <property type="term" value="P:proteolysis"/>
    <property type="evidence" value="ECO:0007669"/>
    <property type="project" value="UniProtKB-KW"/>
</dbReference>
<evidence type="ECO:0000313" key="12">
    <source>
        <dbReference type="Proteomes" id="UP000597762"/>
    </source>
</evidence>
<dbReference type="SUPFAM" id="SSF54001">
    <property type="entry name" value="Cysteine proteinases"/>
    <property type="match status" value="1"/>
</dbReference>
<dbReference type="GO" id="GO:0071108">
    <property type="term" value="P:protein K48-linked deubiquitination"/>
    <property type="evidence" value="ECO:0007669"/>
    <property type="project" value="TreeGrafter"/>
</dbReference>
<dbReference type="CDD" id="cd22763">
    <property type="entry name" value="OTUB1"/>
    <property type="match status" value="1"/>
</dbReference>
<dbReference type="InterPro" id="IPR016615">
    <property type="entry name" value="Otubain"/>
</dbReference>
<dbReference type="GO" id="GO:0043130">
    <property type="term" value="F:ubiquitin binding"/>
    <property type="evidence" value="ECO:0007669"/>
    <property type="project" value="UniProtKB-UniRule"/>
</dbReference>
<dbReference type="Gene3D" id="1.20.1300.20">
    <property type="entry name" value="Peptidase C65 Otubain, subdomain 2"/>
    <property type="match status" value="1"/>
</dbReference>
<comment type="similarity">
    <text evidence="2 7">Belongs to the peptidase C65 family.</text>
</comment>
<evidence type="ECO:0000256" key="9">
    <source>
        <dbReference type="PIRSR" id="PIRSR013503-2"/>
    </source>
</evidence>
<evidence type="ECO:0000256" key="7">
    <source>
        <dbReference type="PIRNR" id="PIRNR013503"/>
    </source>
</evidence>
<dbReference type="PANTHER" id="PTHR12931">
    <property type="entry name" value="UBIQUITIN THIOLESTERASE PROTEIN OTUB"/>
    <property type="match status" value="1"/>
</dbReference>
<keyword evidence="12" id="KW-1185">Reference proteome</keyword>
<feature type="domain" description="OTU" evidence="10">
    <location>
        <begin position="87"/>
        <end position="277"/>
    </location>
</feature>
<dbReference type="Pfam" id="PF10275">
    <property type="entry name" value="Peptidase_C65"/>
    <property type="match status" value="1"/>
</dbReference>
<keyword evidence="5 7" id="KW-0378">Hydrolase</keyword>
<dbReference type="EC" id="3.4.19.12" evidence="7"/>
<dbReference type="InterPro" id="IPR038765">
    <property type="entry name" value="Papain-like_cys_pep_sf"/>
</dbReference>
<evidence type="ECO:0000256" key="8">
    <source>
        <dbReference type="PIRSR" id="PIRSR013503-1"/>
    </source>
</evidence>
<name>A0A812BX35_ACAPH</name>
<feature type="site" description="Interacts with free ubiquitin" evidence="9">
    <location>
        <position position="273"/>
    </location>
</feature>
<evidence type="ECO:0000256" key="5">
    <source>
        <dbReference type="ARBA" id="ARBA00022801"/>
    </source>
</evidence>
<dbReference type="GO" id="GO:0004843">
    <property type="term" value="F:cysteine-type deubiquitinase activity"/>
    <property type="evidence" value="ECO:0007669"/>
    <property type="project" value="UniProtKB-UniRule"/>
</dbReference>
<dbReference type="EMBL" id="CAHIKZ030000863">
    <property type="protein sequence ID" value="CAE1242478.1"/>
    <property type="molecule type" value="Genomic_DNA"/>
</dbReference>
<protein>
    <recommendedName>
        <fullName evidence="7">Ubiquitin thioesterase</fullName>
        <ecNumber evidence="7">3.4.19.12</ecNumber>
    </recommendedName>
</protein>
<dbReference type="GO" id="GO:0005634">
    <property type="term" value="C:nucleus"/>
    <property type="evidence" value="ECO:0007669"/>
    <property type="project" value="TreeGrafter"/>
</dbReference>
<evidence type="ECO:0000256" key="1">
    <source>
        <dbReference type="ARBA" id="ARBA00000707"/>
    </source>
</evidence>
<dbReference type="Proteomes" id="UP000597762">
    <property type="component" value="Unassembled WGS sequence"/>
</dbReference>
<dbReference type="InterPro" id="IPR042467">
    <property type="entry name" value="Peptidase_C65_otubain_sub2"/>
</dbReference>